<evidence type="ECO:0000313" key="1">
    <source>
        <dbReference type="EMBL" id="KAI3801870.1"/>
    </source>
</evidence>
<organism evidence="1 2">
    <name type="scientific">Smallanthus sonchifolius</name>
    <dbReference type="NCBI Taxonomy" id="185202"/>
    <lineage>
        <taxon>Eukaryota</taxon>
        <taxon>Viridiplantae</taxon>
        <taxon>Streptophyta</taxon>
        <taxon>Embryophyta</taxon>
        <taxon>Tracheophyta</taxon>
        <taxon>Spermatophyta</taxon>
        <taxon>Magnoliopsida</taxon>
        <taxon>eudicotyledons</taxon>
        <taxon>Gunneridae</taxon>
        <taxon>Pentapetalae</taxon>
        <taxon>asterids</taxon>
        <taxon>campanulids</taxon>
        <taxon>Asterales</taxon>
        <taxon>Asteraceae</taxon>
        <taxon>Asteroideae</taxon>
        <taxon>Heliantheae alliance</taxon>
        <taxon>Millerieae</taxon>
        <taxon>Smallanthus</taxon>
    </lineage>
</organism>
<reference evidence="1 2" key="2">
    <citation type="journal article" date="2022" name="Mol. Ecol. Resour.">
        <title>The genomes of chicory, endive, great burdock and yacon provide insights into Asteraceae paleo-polyploidization history and plant inulin production.</title>
        <authorList>
            <person name="Fan W."/>
            <person name="Wang S."/>
            <person name="Wang H."/>
            <person name="Wang A."/>
            <person name="Jiang F."/>
            <person name="Liu H."/>
            <person name="Zhao H."/>
            <person name="Xu D."/>
            <person name="Zhang Y."/>
        </authorList>
    </citation>
    <scope>NUCLEOTIDE SEQUENCE [LARGE SCALE GENOMIC DNA]</scope>
    <source>
        <strain evidence="2">cv. Yunnan</strain>
        <tissue evidence="1">Leaves</tissue>
    </source>
</reference>
<evidence type="ECO:0000313" key="2">
    <source>
        <dbReference type="Proteomes" id="UP001056120"/>
    </source>
</evidence>
<dbReference type="EMBL" id="CM042027">
    <property type="protein sequence ID" value="KAI3801870.1"/>
    <property type="molecule type" value="Genomic_DNA"/>
</dbReference>
<protein>
    <submittedName>
        <fullName evidence="1">Uncharacterized protein</fullName>
    </submittedName>
</protein>
<name>A0ACB9I1K2_9ASTR</name>
<accession>A0ACB9I1K2</accession>
<keyword evidence="2" id="KW-1185">Reference proteome</keyword>
<comment type="caution">
    <text evidence="1">The sequence shown here is derived from an EMBL/GenBank/DDBJ whole genome shotgun (WGS) entry which is preliminary data.</text>
</comment>
<sequence length="90" mass="9808">MSGSFLEDAMFAPCGHSFGGMMLKWVIETNALLNKGGYQFDYVFDWTILKYPQIGSCSSSRGQTVGKLPLNPGPSAERVEKTPGVFSLLV</sequence>
<dbReference type="Proteomes" id="UP001056120">
    <property type="component" value="Linkage Group LG10"/>
</dbReference>
<gene>
    <name evidence="1" type="ORF">L1987_29987</name>
</gene>
<proteinExistence type="predicted"/>
<reference evidence="2" key="1">
    <citation type="journal article" date="2022" name="Mol. Ecol. Resour.">
        <title>The genomes of chicory, endive, great burdock and yacon provide insights into Asteraceae palaeo-polyploidization history and plant inulin production.</title>
        <authorList>
            <person name="Fan W."/>
            <person name="Wang S."/>
            <person name="Wang H."/>
            <person name="Wang A."/>
            <person name="Jiang F."/>
            <person name="Liu H."/>
            <person name="Zhao H."/>
            <person name="Xu D."/>
            <person name="Zhang Y."/>
        </authorList>
    </citation>
    <scope>NUCLEOTIDE SEQUENCE [LARGE SCALE GENOMIC DNA]</scope>
    <source>
        <strain evidence="2">cv. Yunnan</strain>
    </source>
</reference>